<name>D2UZW6_NAEGR</name>
<organism evidence="2">
    <name type="scientific">Naegleria gruberi</name>
    <name type="common">Amoeba</name>
    <dbReference type="NCBI Taxonomy" id="5762"/>
    <lineage>
        <taxon>Eukaryota</taxon>
        <taxon>Discoba</taxon>
        <taxon>Heterolobosea</taxon>
        <taxon>Tetramitia</taxon>
        <taxon>Eutetramitia</taxon>
        <taxon>Vahlkampfiidae</taxon>
        <taxon>Naegleria</taxon>
    </lineage>
</organism>
<evidence type="ECO:0000313" key="1">
    <source>
        <dbReference type="EMBL" id="EFC50003.1"/>
    </source>
</evidence>
<dbReference type="OMA" id="ITARMIY"/>
<dbReference type="VEuPathDB" id="AmoebaDB:NAEGRDRAFT_45569"/>
<evidence type="ECO:0000313" key="2">
    <source>
        <dbReference type="Proteomes" id="UP000006671"/>
    </source>
</evidence>
<dbReference type="KEGG" id="ngr:NAEGRDRAFT_45569"/>
<keyword evidence="2" id="KW-1185">Reference proteome</keyword>
<dbReference type="RefSeq" id="XP_002682747.1">
    <property type="nucleotide sequence ID" value="XM_002682701.1"/>
</dbReference>
<accession>D2UZW6</accession>
<dbReference type="AlphaFoldDB" id="D2UZW6"/>
<dbReference type="EMBL" id="GG738846">
    <property type="protein sequence ID" value="EFC50003.1"/>
    <property type="molecule type" value="Genomic_DNA"/>
</dbReference>
<dbReference type="GeneID" id="8858922"/>
<dbReference type="Proteomes" id="UP000006671">
    <property type="component" value="Unassembled WGS sequence"/>
</dbReference>
<dbReference type="OrthoDB" id="10257136at2759"/>
<gene>
    <name evidence="1" type="ORF">NAEGRDRAFT_45569</name>
</gene>
<reference evidence="1 2" key="1">
    <citation type="journal article" date="2010" name="Cell">
        <title>The genome of Naegleria gruberi illuminates early eukaryotic versatility.</title>
        <authorList>
            <person name="Fritz-Laylin L.K."/>
            <person name="Prochnik S.E."/>
            <person name="Ginger M.L."/>
            <person name="Dacks J.B."/>
            <person name="Carpenter M.L."/>
            <person name="Field M.C."/>
            <person name="Kuo A."/>
            <person name="Paredez A."/>
            <person name="Chapman J."/>
            <person name="Pham J."/>
            <person name="Shu S."/>
            <person name="Neupane R."/>
            <person name="Cipriano M."/>
            <person name="Mancuso J."/>
            <person name="Tu H."/>
            <person name="Salamov A."/>
            <person name="Lindquist E."/>
            <person name="Shapiro H."/>
            <person name="Lucas S."/>
            <person name="Grigoriev I.V."/>
            <person name="Cande W.Z."/>
            <person name="Fulton C."/>
            <person name="Rokhsar D.S."/>
            <person name="Dawson S.C."/>
        </authorList>
    </citation>
    <scope>NUCLEOTIDE SEQUENCE [LARGE SCALE GENOMIC DNA]</scope>
    <source>
        <strain evidence="1 2">NEG-M</strain>
    </source>
</reference>
<proteinExistence type="predicted"/>
<dbReference type="InParanoid" id="D2UZW6"/>
<protein>
    <submittedName>
        <fullName evidence="1">Predicted protein</fullName>
    </submittedName>
</protein>
<sequence length="690" mass="80841">MKGQRSVALALGGRYLISKKTMCWKFGKSIKSTTSSKIKNHSLVACYHCKKYNPSTGTKYHQYFGSSLEAGVNLLKRKEIEYLTKLQIRSYSTNNLYSDTFLFDAETFATNLRIYFEDPPLELHEEESDAPVEHHQLPNEEAHDNDIVSLTISDIMPYQPHEFFTQKLRYYIDHSLEKIKSQPVGVKNADAFAFFINGGKGVGKTRNTIETVEEMTLEYGDRFSKLMYLYAPFLNMCPLAEEEEMFGREELLNFQKSKKLITARMIYSYFTQSIDSSEVRSYRDFLEHCYHFIPDNISHVSEIIKYDLDLDNDESLGLFIVMDDCDELLRVKFENVITHTPYSLLLRMYNELPGVFTDRQNTTFIPIMVGKDIEGMTQDWIHKLGPTRPTYSGSSYQKNETFTVCQFPLLNQDQVENIVDNMFDRKGQIPIEDEEGTGQFIDKENWRDCKSFLTALAMIGGHPLALEHFLLFIASVQYLHRDFFNFQYAVEKTKYELRKTYDLTELGLKCTDNQIEKIIISLLSDRQILEVTGYKNYEFTNFYTFMNSGIIFPVIKPEEDEVIEYNNFYNLERVVNVPFIFLDELIEQIPEESKSKEIFRNLATALKNLLDLQLLEEPIPRKQIKIINTKYYDAMKEVKRRVRKPPETDIIPVFWRNVPAETPEFYSSYVRHLLSCYFHNWKVVLDKNLK</sequence>